<keyword evidence="3" id="KW-1185">Reference proteome</keyword>
<reference evidence="2 3" key="1">
    <citation type="journal article" date="2020" name="Genomics">
        <title>Complete, high-quality genomes from long-read metagenomic sequencing of two wolf lichen thalli reveals enigmatic genome architecture.</title>
        <authorList>
            <person name="McKenzie S.K."/>
            <person name="Walston R.F."/>
            <person name="Allen J.L."/>
        </authorList>
    </citation>
    <scope>NUCLEOTIDE SEQUENCE [LARGE SCALE GENOMIC DNA]</scope>
    <source>
        <strain evidence="2">WasteWater1</strain>
    </source>
</reference>
<evidence type="ECO:0000256" key="1">
    <source>
        <dbReference type="SAM" id="MobiDB-lite"/>
    </source>
</evidence>
<feature type="compositionally biased region" description="Polar residues" evidence="1">
    <location>
        <begin position="56"/>
        <end position="65"/>
    </location>
</feature>
<feature type="compositionally biased region" description="Polar residues" evidence="1">
    <location>
        <begin position="156"/>
        <end position="170"/>
    </location>
</feature>
<name>A0A8H6F7G1_9LECA</name>
<dbReference type="RefSeq" id="XP_037147211.1">
    <property type="nucleotide sequence ID" value="XM_037297501.1"/>
</dbReference>
<feature type="compositionally biased region" description="Basic and acidic residues" evidence="1">
    <location>
        <begin position="40"/>
        <end position="51"/>
    </location>
</feature>
<sequence>MFLTESWFWRGFQSAIFYYISCAPCTKLNYRRKRRKQLKRERSERALHEAEEGFQQHPSPFSTNPYWKEEISLGPGPPQRKANRDGKSRPKESRGSRTWGAGSSTETGASSADTVVGEEGGEKIRDSGEGWNKRRYQREDEILWGKEEKEGKPTGMSLSRSASGNASYYQARNPAVNDLHPPVVSTQPTNRSETQWMLQPPPKAKIMEGKERASSPNRSRSGSGASKDSKTSGKKPESLGRQVGERLMESKLKRGDNPAAASSSVAMSRVSSARSTASSIKIAPGQPHDRDPPFPLSQPSFESMNRKPPPPPISISSEPSLLPPPAVRPPLSTIPSASLPQKPKDRPPHLRPLLISTNSASSLQVLQELVAPATQLNIIKSASAAIPDAAVSVKLPPVSHQEDADLRLPEVESWFPESGWSFPSKSAPVPGQRWSMET</sequence>
<dbReference type="Proteomes" id="UP000593566">
    <property type="component" value="Unassembled WGS sequence"/>
</dbReference>
<feature type="region of interest" description="Disordered" evidence="1">
    <location>
        <begin position="39"/>
        <end position="353"/>
    </location>
</feature>
<feature type="compositionally biased region" description="Low complexity" evidence="1">
    <location>
        <begin position="98"/>
        <end position="112"/>
    </location>
</feature>
<protein>
    <submittedName>
        <fullName evidence="2">Uncharacterized protein</fullName>
    </submittedName>
</protein>
<organism evidence="2 3">
    <name type="scientific">Letharia lupina</name>
    <dbReference type="NCBI Taxonomy" id="560253"/>
    <lineage>
        <taxon>Eukaryota</taxon>
        <taxon>Fungi</taxon>
        <taxon>Dikarya</taxon>
        <taxon>Ascomycota</taxon>
        <taxon>Pezizomycotina</taxon>
        <taxon>Lecanoromycetes</taxon>
        <taxon>OSLEUM clade</taxon>
        <taxon>Lecanoromycetidae</taxon>
        <taxon>Lecanorales</taxon>
        <taxon>Lecanorineae</taxon>
        <taxon>Parmeliaceae</taxon>
        <taxon>Letharia</taxon>
    </lineage>
</organism>
<dbReference type="EMBL" id="JACCJB010000025">
    <property type="protein sequence ID" value="KAF6217776.1"/>
    <property type="molecule type" value="Genomic_DNA"/>
</dbReference>
<accession>A0A8H6F7G1</accession>
<evidence type="ECO:0000313" key="2">
    <source>
        <dbReference type="EMBL" id="KAF6217776.1"/>
    </source>
</evidence>
<feature type="compositionally biased region" description="Low complexity" evidence="1">
    <location>
        <begin position="259"/>
        <end position="279"/>
    </location>
</feature>
<feature type="compositionally biased region" description="Basic and acidic residues" evidence="1">
    <location>
        <begin position="82"/>
        <end position="95"/>
    </location>
</feature>
<proteinExistence type="predicted"/>
<feature type="compositionally biased region" description="Polar residues" evidence="1">
    <location>
        <begin position="184"/>
        <end position="197"/>
    </location>
</feature>
<comment type="caution">
    <text evidence="2">The sequence shown here is derived from an EMBL/GenBank/DDBJ whole genome shotgun (WGS) entry which is preliminary data.</text>
</comment>
<dbReference type="GeneID" id="59335004"/>
<gene>
    <name evidence="2" type="ORF">HO133_006603</name>
</gene>
<evidence type="ECO:0000313" key="3">
    <source>
        <dbReference type="Proteomes" id="UP000593566"/>
    </source>
</evidence>
<feature type="compositionally biased region" description="Polar residues" evidence="1">
    <location>
        <begin position="214"/>
        <end position="226"/>
    </location>
</feature>
<feature type="compositionally biased region" description="Basic and acidic residues" evidence="1">
    <location>
        <begin position="120"/>
        <end position="152"/>
    </location>
</feature>
<dbReference type="AlphaFoldDB" id="A0A8H6F7G1"/>
<feature type="compositionally biased region" description="Basic and acidic residues" evidence="1">
    <location>
        <begin position="227"/>
        <end position="256"/>
    </location>
</feature>